<evidence type="ECO:0000256" key="3">
    <source>
        <dbReference type="ARBA" id="ARBA00023002"/>
    </source>
</evidence>
<dbReference type="InterPro" id="IPR001155">
    <property type="entry name" value="OxRdtase_FMN_N"/>
</dbReference>
<keyword evidence="3" id="KW-0560">Oxidoreductase</keyword>
<dbReference type="AlphaFoldDB" id="A0A4S3M661"/>
<dbReference type="Proteomes" id="UP000305939">
    <property type="component" value="Unassembled WGS sequence"/>
</dbReference>
<protein>
    <submittedName>
        <fullName evidence="5">Alkene reductase</fullName>
    </submittedName>
</protein>
<organism evidence="5 6">
    <name type="scientific">Robertkochia marina</name>
    <dbReference type="NCBI Taxonomy" id="1227945"/>
    <lineage>
        <taxon>Bacteria</taxon>
        <taxon>Pseudomonadati</taxon>
        <taxon>Bacteroidota</taxon>
        <taxon>Flavobacteriia</taxon>
        <taxon>Flavobacteriales</taxon>
        <taxon>Flavobacteriaceae</taxon>
        <taxon>Robertkochia</taxon>
    </lineage>
</organism>
<dbReference type="CDD" id="cd02933">
    <property type="entry name" value="OYE_like_FMN"/>
    <property type="match status" value="1"/>
</dbReference>
<dbReference type="InterPro" id="IPR013785">
    <property type="entry name" value="Aldolase_TIM"/>
</dbReference>
<evidence type="ECO:0000313" key="6">
    <source>
        <dbReference type="Proteomes" id="UP000305939"/>
    </source>
</evidence>
<accession>A0A4S3M661</accession>
<dbReference type="SUPFAM" id="SSF51395">
    <property type="entry name" value="FMN-linked oxidoreductases"/>
    <property type="match status" value="1"/>
</dbReference>
<dbReference type="EMBL" id="SSMC01000001">
    <property type="protein sequence ID" value="THD69707.1"/>
    <property type="molecule type" value="Genomic_DNA"/>
</dbReference>
<comment type="cofactor">
    <cofactor evidence="1">
        <name>FMN</name>
        <dbReference type="ChEBI" id="CHEBI:58210"/>
    </cofactor>
</comment>
<reference evidence="5 6" key="1">
    <citation type="submission" date="2019-04" db="EMBL/GenBank/DDBJ databases">
        <title>Draft genome sequence of Robertkochia marina CC-AMO-30D.</title>
        <authorList>
            <person name="Hameed A."/>
            <person name="Lin S.-Y."/>
            <person name="Shahina M."/>
            <person name="Lai W.-A."/>
            <person name="Young C.-C."/>
        </authorList>
    </citation>
    <scope>NUCLEOTIDE SEQUENCE [LARGE SCALE GENOMIC DNA]</scope>
    <source>
        <strain evidence="5 6">CC-AMO-30D</strain>
    </source>
</reference>
<comment type="similarity">
    <text evidence="2">Belongs to the NADH:flavin oxidoreductase/NADH oxidase family.</text>
</comment>
<evidence type="ECO:0000259" key="4">
    <source>
        <dbReference type="Pfam" id="PF00724"/>
    </source>
</evidence>
<comment type="caution">
    <text evidence="5">The sequence shown here is derived from an EMBL/GenBank/DDBJ whole genome shotgun (WGS) entry which is preliminary data.</text>
</comment>
<evidence type="ECO:0000256" key="1">
    <source>
        <dbReference type="ARBA" id="ARBA00001917"/>
    </source>
</evidence>
<dbReference type="InterPro" id="IPR045247">
    <property type="entry name" value="Oye-like"/>
</dbReference>
<dbReference type="GO" id="GO:0005829">
    <property type="term" value="C:cytosol"/>
    <property type="evidence" value="ECO:0007669"/>
    <property type="project" value="UniProtKB-ARBA"/>
</dbReference>
<proteinExistence type="inferred from homology"/>
<dbReference type="Gene3D" id="3.20.20.70">
    <property type="entry name" value="Aldolase class I"/>
    <property type="match status" value="1"/>
</dbReference>
<feature type="domain" description="NADH:flavin oxidoreductase/NADH oxidase N-terminal" evidence="4">
    <location>
        <begin position="12"/>
        <end position="336"/>
    </location>
</feature>
<dbReference type="FunFam" id="3.20.20.70:FF:000059">
    <property type="entry name" value="N-ethylmaleimide reductase, FMN-linked"/>
    <property type="match status" value="1"/>
</dbReference>
<dbReference type="RefSeq" id="WP_136335197.1">
    <property type="nucleotide sequence ID" value="NZ_QXMP01000002.1"/>
</dbReference>
<evidence type="ECO:0000256" key="2">
    <source>
        <dbReference type="ARBA" id="ARBA00005979"/>
    </source>
</evidence>
<dbReference type="OrthoDB" id="9772736at2"/>
<keyword evidence="6" id="KW-1185">Reference proteome</keyword>
<name>A0A4S3M661_9FLAO</name>
<gene>
    <name evidence="5" type="ORF">E7Z59_05105</name>
</gene>
<evidence type="ECO:0000313" key="5">
    <source>
        <dbReference type="EMBL" id="THD69707.1"/>
    </source>
</evidence>
<dbReference type="Pfam" id="PF00724">
    <property type="entry name" value="Oxidored_FMN"/>
    <property type="match status" value="1"/>
</dbReference>
<dbReference type="GO" id="GO:0016628">
    <property type="term" value="F:oxidoreductase activity, acting on the CH-CH group of donors, NAD or NADP as acceptor"/>
    <property type="evidence" value="ECO:0007669"/>
    <property type="project" value="UniProtKB-ARBA"/>
</dbReference>
<sequence length="369" mass="41652">MSEQPLLQSYDLNGLTLKNRVVMAPMTRSRAVNEGNVPTDELHGVYYEQRAGAGLIISEGSQVSPRAVGYVNTPGIYSKEQVEGWKHVTGRVHDKGGKIFIQLWHVGRMSHPDFHNGELPLAPSAINPNSQSYTPEGFKDTVTPKAMTRDEIKRTVEDFQNAAKNAMEAGFDGVEIHSSNGYLFHQFFNSTSNKRDDEYGGSIENRTRFFFEVLDAVKEVMPEKRIGVRFNPSLHGIFGMEMNEETIPTFDYIISKLNDYDLSYVHLSEPFNDVSEVPHAVEQIAKRYRPMYNGTLMINTAFDRESGNQVIEEGDADLVAFGKPFISNPDLVKRFELKAELAAWDEDTFYVPGKKGYIDYPSLEEVEAK</sequence>
<dbReference type="PANTHER" id="PTHR22893">
    <property type="entry name" value="NADH OXIDOREDUCTASE-RELATED"/>
    <property type="match status" value="1"/>
</dbReference>
<dbReference type="GO" id="GO:0010181">
    <property type="term" value="F:FMN binding"/>
    <property type="evidence" value="ECO:0007669"/>
    <property type="project" value="InterPro"/>
</dbReference>
<dbReference type="PANTHER" id="PTHR22893:SF91">
    <property type="entry name" value="NADPH DEHYDROGENASE 2-RELATED"/>
    <property type="match status" value="1"/>
</dbReference>